<evidence type="ECO:0000256" key="1">
    <source>
        <dbReference type="ARBA" id="ARBA00001954"/>
    </source>
</evidence>
<dbReference type="STRING" id="416943.SAMN05445871_1588"/>
<organism evidence="8 9">
    <name type="scientific">Paraburkholderia caballeronis</name>
    <dbReference type="NCBI Taxonomy" id="416943"/>
    <lineage>
        <taxon>Bacteria</taxon>
        <taxon>Pseudomonadati</taxon>
        <taxon>Pseudomonadota</taxon>
        <taxon>Betaproteobacteria</taxon>
        <taxon>Burkholderiales</taxon>
        <taxon>Burkholderiaceae</taxon>
        <taxon>Paraburkholderia</taxon>
    </lineage>
</organism>
<dbReference type="Pfam" id="PF08007">
    <property type="entry name" value="JmjC_2"/>
    <property type="match status" value="1"/>
</dbReference>
<dbReference type="InterPro" id="IPR046799">
    <property type="entry name" value="ROXA-like_wH"/>
</dbReference>
<dbReference type="PROSITE" id="PS51184">
    <property type="entry name" value="JMJC"/>
    <property type="match status" value="1"/>
</dbReference>
<dbReference type="InterPro" id="IPR039994">
    <property type="entry name" value="NO66-like"/>
</dbReference>
<keyword evidence="3" id="KW-0223">Dioxygenase</keyword>
<dbReference type="EMBL" id="FOAJ01000005">
    <property type="protein sequence ID" value="SEL19447.1"/>
    <property type="molecule type" value="Genomic_DNA"/>
</dbReference>
<dbReference type="SMART" id="SM00558">
    <property type="entry name" value="JmjC"/>
    <property type="match status" value="1"/>
</dbReference>
<dbReference type="Pfam" id="PF20514">
    <property type="entry name" value="WHD_ROXA"/>
    <property type="match status" value="1"/>
</dbReference>
<evidence type="ECO:0000256" key="3">
    <source>
        <dbReference type="ARBA" id="ARBA00022964"/>
    </source>
</evidence>
<keyword evidence="8" id="KW-0687">Ribonucleoprotein</keyword>
<dbReference type="PANTHER" id="PTHR13096:SF8">
    <property type="entry name" value="RIBOSOMAL OXYGENASE 1"/>
    <property type="match status" value="1"/>
</dbReference>
<dbReference type="OrthoDB" id="9764016at2"/>
<dbReference type="InterPro" id="IPR003347">
    <property type="entry name" value="JmjC_dom"/>
</dbReference>
<keyword evidence="4" id="KW-0560">Oxidoreductase</keyword>
<evidence type="ECO:0000256" key="6">
    <source>
        <dbReference type="SAM" id="MobiDB-lite"/>
    </source>
</evidence>
<keyword evidence="9" id="KW-1185">Reference proteome</keyword>
<protein>
    <submittedName>
        <fullName evidence="8">50S ribosomal protein L16 3-hydroxylase</fullName>
    </submittedName>
</protein>
<evidence type="ECO:0000313" key="8">
    <source>
        <dbReference type="EMBL" id="SEL19447.1"/>
    </source>
</evidence>
<dbReference type="Proteomes" id="UP000199120">
    <property type="component" value="Unassembled WGS sequence"/>
</dbReference>
<dbReference type="AlphaFoldDB" id="A0A1H7N952"/>
<dbReference type="PANTHER" id="PTHR13096">
    <property type="entry name" value="MINA53 MYC INDUCED NUCLEAR ANTIGEN"/>
    <property type="match status" value="1"/>
</dbReference>
<evidence type="ECO:0000259" key="7">
    <source>
        <dbReference type="PROSITE" id="PS51184"/>
    </source>
</evidence>
<dbReference type="GO" id="GO:0016706">
    <property type="term" value="F:2-oxoglutarate-dependent dioxygenase activity"/>
    <property type="evidence" value="ECO:0007669"/>
    <property type="project" value="TreeGrafter"/>
</dbReference>
<feature type="region of interest" description="Disordered" evidence="6">
    <location>
        <begin position="1"/>
        <end position="40"/>
    </location>
</feature>
<keyword evidence="8" id="KW-0689">Ribosomal protein</keyword>
<dbReference type="Gene3D" id="2.60.120.650">
    <property type="entry name" value="Cupin"/>
    <property type="match status" value="1"/>
</dbReference>
<sequence length="435" mass="48824">MPKRSPDHPAGARRKRVPAPSQTAAARSRTDPFASACPAPDAPTPLLGGLTPAQFMRRYWQKKPLLIRNAIPDIAPPLSRDELFALADHDDVESRLITHFRRRWALEHGPFSADELPSPDERRWTLLVQGVDLHDDRARALLERFRFAPDARLDDLMISYASDGGGVGPHFDSYDVFLLQVHGKRRWRIGAQRDLTLQEGLPLKVLANFEPEEEWVLEPGDMLYLPPHIAHDGIAEGECMTCSVGFRSPSTAELTSQFLYYLAERGTNASNDKAAQALYRDPQQPAVAHPAQLPPALVERVGTLLAKVRWTDADVSSFVGSWLSEPKSNVVFDAPDRPLDEARFVARASKNGLTLDRRTILLYDARSYFLNGEQYVLADTKKWLPALADERRIEGKRFVTLSHDSSVTALLHEWYCAGWIRVGLPNQALRAVDPY</sequence>
<proteinExistence type="predicted"/>
<keyword evidence="2" id="KW-0479">Metal-binding</keyword>
<dbReference type="SUPFAM" id="SSF51197">
    <property type="entry name" value="Clavaminate synthase-like"/>
    <property type="match status" value="1"/>
</dbReference>
<reference evidence="9" key="1">
    <citation type="submission" date="2016-10" db="EMBL/GenBank/DDBJ databases">
        <authorList>
            <person name="Varghese N."/>
            <person name="Submissions S."/>
        </authorList>
    </citation>
    <scope>NUCLEOTIDE SEQUENCE [LARGE SCALE GENOMIC DNA]</scope>
    <source>
        <strain evidence="9">LMG 26416</strain>
    </source>
</reference>
<feature type="domain" description="JmjC" evidence="7">
    <location>
        <begin position="137"/>
        <end position="263"/>
    </location>
</feature>
<dbReference type="GO" id="GO:0005840">
    <property type="term" value="C:ribosome"/>
    <property type="evidence" value="ECO:0007669"/>
    <property type="project" value="UniProtKB-KW"/>
</dbReference>
<dbReference type="Gene3D" id="3.40.366.30">
    <property type="entry name" value="50S ribosomal protein L16 arginine hydroxylase, Chain A, Domain 2"/>
    <property type="match status" value="1"/>
</dbReference>
<keyword evidence="5" id="KW-0408">Iron</keyword>
<name>A0A1H7N952_9BURK</name>
<evidence type="ECO:0000256" key="4">
    <source>
        <dbReference type="ARBA" id="ARBA00023002"/>
    </source>
</evidence>
<evidence type="ECO:0000313" key="9">
    <source>
        <dbReference type="Proteomes" id="UP000199120"/>
    </source>
</evidence>
<gene>
    <name evidence="8" type="ORF">SAMN05192542_105362</name>
</gene>
<accession>A0A1H7N952</accession>
<comment type="cofactor">
    <cofactor evidence="1">
        <name>Fe(2+)</name>
        <dbReference type="ChEBI" id="CHEBI:29033"/>
    </cofactor>
</comment>
<evidence type="ECO:0000256" key="2">
    <source>
        <dbReference type="ARBA" id="ARBA00022723"/>
    </source>
</evidence>
<dbReference type="GO" id="GO:0046872">
    <property type="term" value="F:metal ion binding"/>
    <property type="evidence" value="ECO:0007669"/>
    <property type="project" value="UniProtKB-KW"/>
</dbReference>
<dbReference type="RefSeq" id="WP_090543769.1">
    <property type="nucleotide sequence ID" value="NZ_FNSR01000001.1"/>
</dbReference>
<evidence type="ECO:0000256" key="5">
    <source>
        <dbReference type="ARBA" id="ARBA00023004"/>
    </source>
</evidence>